<keyword evidence="1" id="KW-0732">Signal</keyword>
<dbReference type="STRING" id="1429083.GCA_001885685_00029"/>
<accession>A0A1H7MNT5</accession>
<name>A0A1H7MNT5_9GAMM</name>
<dbReference type="InterPro" id="IPR014710">
    <property type="entry name" value="RmlC-like_jellyroll"/>
</dbReference>
<dbReference type="EMBL" id="FOAS01000008">
    <property type="protein sequence ID" value="SEL12355.1"/>
    <property type="molecule type" value="Genomic_DNA"/>
</dbReference>
<dbReference type="Gene3D" id="2.60.120.10">
    <property type="entry name" value="Jelly Rolls"/>
    <property type="match status" value="1"/>
</dbReference>
<dbReference type="Proteomes" id="UP000185766">
    <property type="component" value="Unassembled WGS sequence"/>
</dbReference>
<evidence type="ECO:0000313" key="2">
    <source>
        <dbReference type="EMBL" id="SEL12355.1"/>
    </source>
</evidence>
<reference evidence="2 3" key="1">
    <citation type="submission" date="2016-10" db="EMBL/GenBank/DDBJ databases">
        <authorList>
            <person name="de Groot N.N."/>
        </authorList>
    </citation>
    <scope>NUCLEOTIDE SEQUENCE [LARGE SCALE GENOMIC DNA]</scope>
    <source>
        <strain evidence="2 3">JCM 19513</strain>
    </source>
</reference>
<evidence type="ECO:0000256" key="1">
    <source>
        <dbReference type="SAM" id="SignalP"/>
    </source>
</evidence>
<dbReference type="RefSeq" id="WP_074867573.1">
    <property type="nucleotide sequence ID" value="NZ_FOAS01000008.1"/>
</dbReference>
<feature type="chain" id="PRO_5010336598" description="Cupin domain protein" evidence="1">
    <location>
        <begin position="21"/>
        <end position="129"/>
    </location>
</feature>
<organism evidence="2 3">
    <name type="scientific">Atopomonas hussainii</name>
    <dbReference type="NCBI Taxonomy" id="1429083"/>
    <lineage>
        <taxon>Bacteria</taxon>
        <taxon>Pseudomonadati</taxon>
        <taxon>Pseudomonadota</taxon>
        <taxon>Gammaproteobacteria</taxon>
        <taxon>Pseudomonadales</taxon>
        <taxon>Pseudomonadaceae</taxon>
        <taxon>Atopomonas</taxon>
    </lineage>
</organism>
<feature type="signal peptide" evidence="1">
    <location>
        <begin position="1"/>
        <end position="20"/>
    </location>
</feature>
<evidence type="ECO:0000313" key="3">
    <source>
        <dbReference type="Proteomes" id="UP000185766"/>
    </source>
</evidence>
<dbReference type="AlphaFoldDB" id="A0A1H7MNT5"/>
<evidence type="ECO:0008006" key="4">
    <source>
        <dbReference type="Google" id="ProtNLM"/>
    </source>
</evidence>
<proteinExistence type="predicted"/>
<protein>
    <recommendedName>
        <fullName evidence="4">Cupin domain protein</fullName>
    </recommendedName>
</protein>
<dbReference type="SUPFAM" id="SSF51182">
    <property type="entry name" value="RmlC-like cupins"/>
    <property type="match status" value="1"/>
</dbReference>
<sequence length="129" mass="14275">MRAALLAAISLCLLSPLSHAENPLPPAHIASPEHYQVLLENAQVLVLKMVLKPGEADRPHRHGNETVYFQQGGQLTIQEDGGQTIVADVPDGHVMWHGAWQHQVRNSGDREVVAIIVEEKALRDVKRFP</sequence>
<dbReference type="InterPro" id="IPR011051">
    <property type="entry name" value="RmlC_Cupin_sf"/>
</dbReference>
<gene>
    <name evidence="2" type="ORF">SAMN05216214_108122</name>
</gene>
<keyword evidence="3" id="KW-1185">Reference proteome</keyword>